<evidence type="ECO:0000256" key="1">
    <source>
        <dbReference type="SAM" id="MobiDB-lite"/>
    </source>
</evidence>
<reference evidence="2 3" key="1">
    <citation type="submission" date="2015-01" db="EMBL/GenBank/DDBJ databases">
        <title>Jeotgalibacillus campisalis genome sequencing.</title>
        <authorList>
            <person name="Goh K.M."/>
            <person name="Chan K.-G."/>
            <person name="Yaakop A.S."/>
            <person name="Ee R."/>
            <person name="Gan H.M."/>
            <person name="Chan C.S."/>
        </authorList>
    </citation>
    <scope>NUCLEOTIDE SEQUENCE [LARGE SCALE GENOMIC DNA]</scope>
    <source>
        <strain evidence="2 3">SF-57</strain>
    </source>
</reference>
<sequence>MSKKNRIRNGKLLPMSQKKNDVSTQTDQAEKKMDPLPFKENIAESHDKIKSILSSWKRVEIKTDETDYIHAVVSSRIFKFKDDVEFLFDDQTNLVHFRSASRSGMYDFGVNRKRMKEVSDQYREEK</sequence>
<protein>
    <recommendedName>
        <fullName evidence="4">DUF1499 domain-containing protein</fullName>
    </recommendedName>
</protein>
<gene>
    <name evidence="2" type="ORF">KR50_20290</name>
</gene>
<evidence type="ECO:0000313" key="3">
    <source>
        <dbReference type="Proteomes" id="UP000031972"/>
    </source>
</evidence>
<dbReference type="InterPro" id="IPR010865">
    <property type="entry name" value="DUF1499"/>
</dbReference>
<name>A0A0C2VG47_9BACL</name>
<comment type="caution">
    <text evidence="2">The sequence shown here is derived from an EMBL/GenBank/DDBJ whole genome shotgun (WGS) entry which is preliminary data.</text>
</comment>
<dbReference type="PANTHER" id="PTHR34801">
    <property type="entry name" value="EXPRESSED PROTEIN"/>
    <property type="match status" value="1"/>
</dbReference>
<dbReference type="PANTHER" id="PTHR34801:SF6">
    <property type="entry name" value="SLL1620 PROTEIN"/>
    <property type="match status" value="1"/>
</dbReference>
<dbReference type="Proteomes" id="UP000031972">
    <property type="component" value="Unassembled WGS sequence"/>
</dbReference>
<accession>A0A0C2VG47</accession>
<dbReference type="RefSeq" id="WP_041057742.1">
    <property type="nucleotide sequence ID" value="NZ_JXRR01000014.1"/>
</dbReference>
<organism evidence="2 3">
    <name type="scientific">Jeotgalibacillus campisalis</name>
    <dbReference type="NCBI Taxonomy" id="220754"/>
    <lineage>
        <taxon>Bacteria</taxon>
        <taxon>Bacillati</taxon>
        <taxon>Bacillota</taxon>
        <taxon>Bacilli</taxon>
        <taxon>Bacillales</taxon>
        <taxon>Caryophanaceae</taxon>
        <taxon>Jeotgalibacillus</taxon>
    </lineage>
</organism>
<keyword evidence="3" id="KW-1185">Reference proteome</keyword>
<dbReference type="EMBL" id="JXRR01000014">
    <property type="protein sequence ID" value="KIL47862.1"/>
    <property type="molecule type" value="Genomic_DNA"/>
</dbReference>
<feature type="region of interest" description="Disordered" evidence="1">
    <location>
        <begin position="1"/>
        <end position="35"/>
    </location>
</feature>
<evidence type="ECO:0000313" key="2">
    <source>
        <dbReference type="EMBL" id="KIL47862.1"/>
    </source>
</evidence>
<dbReference type="Pfam" id="PF07386">
    <property type="entry name" value="DUF1499"/>
    <property type="match status" value="1"/>
</dbReference>
<proteinExistence type="predicted"/>
<dbReference type="PIRSF" id="PIRSF026426">
    <property type="entry name" value="DUF1499"/>
    <property type="match status" value="1"/>
</dbReference>
<dbReference type="OrthoDB" id="9793534at2"/>
<dbReference type="PATRIC" id="fig|220754.4.peg.2049"/>
<evidence type="ECO:0008006" key="4">
    <source>
        <dbReference type="Google" id="ProtNLM"/>
    </source>
</evidence>
<dbReference type="AlphaFoldDB" id="A0A0C2VG47"/>